<protein>
    <submittedName>
        <fullName evidence="4">Myosin-J heavy chain-like isoform X2</fullName>
    </submittedName>
</protein>
<feature type="compositionally biased region" description="Basic and acidic residues" evidence="2">
    <location>
        <begin position="358"/>
        <end position="367"/>
    </location>
</feature>
<feature type="region of interest" description="Disordered" evidence="2">
    <location>
        <begin position="347"/>
        <end position="367"/>
    </location>
</feature>
<name>A0AAD1SYM1_PELCU</name>
<dbReference type="SMART" id="SM00868">
    <property type="entry name" value="zf-AD"/>
    <property type="match status" value="1"/>
</dbReference>
<dbReference type="Pfam" id="PF18615">
    <property type="entry name" value="SMYLE_N"/>
    <property type="match status" value="1"/>
</dbReference>
<dbReference type="GO" id="GO:0005794">
    <property type="term" value="C:Golgi apparatus"/>
    <property type="evidence" value="ECO:0007669"/>
    <property type="project" value="TreeGrafter"/>
</dbReference>
<dbReference type="InterPro" id="IPR052593">
    <property type="entry name" value="MT-associated_AKAP9-binding"/>
</dbReference>
<evidence type="ECO:0000313" key="5">
    <source>
        <dbReference type="Proteomes" id="UP001295444"/>
    </source>
</evidence>
<feature type="domain" description="ZAD" evidence="3">
    <location>
        <begin position="4"/>
        <end position="93"/>
    </location>
</feature>
<accession>A0AAD1SYM1</accession>
<dbReference type="GO" id="GO:0007098">
    <property type="term" value="P:centrosome cycle"/>
    <property type="evidence" value="ECO:0007669"/>
    <property type="project" value="TreeGrafter"/>
</dbReference>
<proteinExistence type="predicted"/>
<keyword evidence="5" id="KW-1185">Reference proteome</keyword>
<organism evidence="4 5">
    <name type="scientific">Pelobates cultripes</name>
    <name type="common">Western spadefoot toad</name>
    <dbReference type="NCBI Taxonomy" id="61616"/>
    <lineage>
        <taxon>Eukaryota</taxon>
        <taxon>Metazoa</taxon>
        <taxon>Chordata</taxon>
        <taxon>Craniata</taxon>
        <taxon>Vertebrata</taxon>
        <taxon>Euteleostomi</taxon>
        <taxon>Amphibia</taxon>
        <taxon>Batrachia</taxon>
        <taxon>Anura</taxon>
        <taxon>Pelobatoidea</taxon>
        <taxon>Pelobatidae</taxon>
        <taxon>Pelobates</taxon>
    </lineage>
</organism>
<evidence type="ECO:0000256" key="2">
    <source>
        <dbReference type="SAM" id="MobiDB-lite"/>
    </source>
</evidence>
<feature type="region of interest" description="Disordered" evidence="2">
    <location>
        <begin position="295"/>
        <end position="318"/>
    </location>
</feature>
<feature type="region of interest" description="Disordered" evidence="2">
    <location>
        <begin position="41"/>
        <end position="60"/>
    </location>
</feature>
<dbReference type="AlphaFoldDB" id="A0AAD1SYM1"/>
<dbReference type="InterPro" id="IPR040947">
    <property type="entry name" value="SMYLE_N"/>
</dbReference>
<feature type="coiled-coil region" evidence="1">
    <location>
        <begin position="670"/>
        <end position="697"/>
    </location>
</feature>
<dbReference type="GO" id="GO:0090063">
    <property type="term" value="P:positive regulation of microtubule nucleation"/>
    <property type="evidence" value="ECO:0007669"/>
    <property type="project" value="TreeGrafter"/>
</dbReference>
<keyword evidence="1" id="KW-0175">Coiled coil</keyword>
<feature type="coiled-coil region" evidence="1">
    <location>
        <begin position="472"/>
        <end position="524"/>
    </location>
</feature>
<evidence type="ECO:0000313" key="4">
    <source>
        <dbReference type="EMBL" id="CAH2314472.1"/>
    </source>
</evidence>
<dbReference type="Proteomes" id="UP001295444">
    <property type="component" value="Chromosome 09"/>
</dbReference>
<dbReference type="InterPro" id="IPR012934">
    <property type="entry name" value="Znf_AD"/>
</dbReference>
<sequence>MSDLCRLCSSPLRGSRRKWLFGGSGSDSLPVLFSRVLGSPVTRTQSGSSHRHSRGRDKPEDCEFICGKCCHSLNVYHRYDQVMSRMRHLYEQRSARLLNEREKLSYTLRRIHAKAWNLPLPDYQEYINECKTPTYGSYCDLRSLGRHGSRHGSISPGYQNLCPDSPFPDQEISFNGSFRSLSGSQSKSYQQLLDKDRLSWEHESWWEDRGDTCFRCIKGDKCHSCSSWRVPDANYETVCTVPRRKKHSRGEEGLCCSAGLLRSKSLGSVGGGSSRGSLLSFSTSSLEALSITGEEEAGVFSEPHSPVTSPPPSSLSTKPMVVEEALKSLKEIKYSAVISPRHSMIPVKRRGPLGSGAEDGRRKMEEESKIEVPLVEITEDYDTFMGIGSEICQTHVSRIQETLKWLQTQLQAAHPNEDTNGRKDQLTDQQDLVRELMKSLQFKEGVLEDCLTLLLTLPVASDAPGDTVMTFIEKLNEREQALKKEWSDLAENKQNRDAETKRLRLELAQRQEDLERLARILRENQDTITALRDHLGEKDFTIQQLEVALDSAVRSAASQDALRLSALREKDALISSMQGVLSSSNQDVEALADSLLSQGLDDLGGSIPGTSSSSPLITQLQEKGRLLSQAQTDNQKQSVQHQKDIQDLLNALNESQTLLQEQLRYCKGRLQAGELEQKRLREALRGQEAELRTEKQRHTADMYQAHTELVQLHGATQERDKITQKLLQEAQSRDQIIKRLQERLSQGGGMRDTL</sequence>
<dbReference type="GO" id="GO:0005813">
    <property type="term" value="C:centrosome"/>
    <property type="evidence" value="ECO:0007669"/>
    <property type="project" value="TreeGrafter"/>
</dbReference>
<dbReference type="PANTHER" id="PTHR46501:SF6">
    <property type="entry name" value="SI:CH73-95L15.5"/>
    <property type="match status" value="1"/>
</dbReference>
<reference evidence="4" key="1">
    <citation type="submission" date="2022-03" db="EMBL/GenBank/DDBJ databases">
        <authorList>
            <person name="Alioto T."/>
            <person name="Alioto T."/>
            <person name="Gomez Garrido J."/>
        </authorList>
    </citation>
    <scope>NUCLEOTIDE SEQUENCE</scope>
</reference>
<dbReference type="GO" id="GO:0060090">
    <property type="term" value="F:molecular adaptor activity"/>
    <property type="evidence" value="ECO:0007669"/>
    <property type="project" value="TreeGrafter"/>
</dbReference>
<evidence type="ECO:0000256" key="1">
    <source>
        <dbReference type="SAM" id="Coils"/>
    </source>
</evidence>
<dbReference type="PANTHER" id="PTHR46501">
    <property type="entry name" value="MYOMEGALIN"/>
    <property type="match status" value="1"/>
</dbReference>
<evidence type="ECO:0000259" key="3">
    <source>
        <dbReference type="SMART" id="SM00868"/>
    </source>
</evidence>
<dbReference type="GO" id="GO:1903358">
    <property type="term" value="P:regulation of Golgi organization"/>
    <property type="evidence" value="ECO:0007669"/>
    <property type="project" value="TreeGrafter"/>
</dbReference>
<gene>
    <name evidence="4" type="ORF">PECUL_23A026224</name>
</gene>
<dbReference type="GO" id="GO:0005634">
    <property type="term" value="C:nucleus"/>
    <property type="evidence" value="ECO:0007669"/>
    <property type="project" value="InterPro"/>
</dbReference>
<dbReference type="EMBL" id="OW240920">
    <property type="protein sequence ID" value="CAH2314472.1"/>
    <property type="molecule type" value="Genomic_DNA"/>
</dbReference>
<dbReference type="GO" id="GO:0008270">
    <property type="term" value="F:zinc ion binding"/>
    <property type="evidence" value="ECO:0007669"/>
    <property type="project" value="InterPro"/>
</dbReference>